<evidence type="ECO:0000313" key="2">
    <source>
        <dbReference type="Proteomes" id="UP001154265"/>
    </source>
</evidence>
<gene>
    <name evidence="1" type="ORF">L3556_06720</name>
</gene>
<evidence type="ECO:0000313" key="1">
    <source>
        <dbReference type="EMBL" id="MDG2990628.1"/>
    </source>
</evidence>
<comment type="caution">
    <text evidence="1">The sequence shown here is derived from an EMBL/GenBank/DDBJ whole genome shotgun (WGS) entry which is preliminary data.</text>
</comment>
<dbReference type="EMBL" id="JAKKUT010000002">
    <property type="protein sequence ID" value="MDG2990628.1"/>
    <property type="molecule type" value="Genomic_DNA"/>
</dbReference>
<sequence length="170" mass="18694">MSIALKTLLKNLKYLLALVLAISLVLWAAAPAWAENYTKEALVNMDFSGRDLRDSQFTKANLLHSDLSHTDLRGVSFFGANLETANLEGADLRLATLDTARFTKANLTNANLEGAFAFNTKFNQATIDGADFTDVDLREDAQFDLCQVAKGVNPVTGRKTWDTLNCADFQ</sequence>
<dbReference type="Pfam" id="PF00805">
    <property type="entry name" value="Pentapeptide"/>
    <property type="match status" value="2"/>
</dbReference>
<dbReference type="Proteomes" id="UP001154265">
    <property type="component" value="Unassembled WGS sequence"/>
</dbReference>
<reference evidence="1" key="2">
    <citation type="submission" date="2022-01" db="EMBL/GenBank/DDBJ databases">
        <authorList>
            <person name="Zivanovic Y."/>
            <person name="Moreira D."/>
            <person name="Lopez-Garcia P."/>
        </authorList>
    </citation>
    <scope>NUCLEOTIDE SEQUENCE</scope>
    <source>
        <strain evidence="1">G9</strain>
    </source>
</reference>
<dbReference type="InterPro" id="IPR044213">
    <property type="entry name" value="At2g44920-like"/>
</dbReference>
<dbReference type="PANTHER" id="PTHR47200:SF2">
    <property type="entry name" value="THYLAKOID LUMENAL 15 KDA PROTEIN 1, CHLOROPLASTIC"/>
    <property type="match status" value="1"/>
</dbReference>
<dbReference type="RefSeq" id="WP_277866534.1">
    <property type="nucleotide sequence ID" value="NZ_JAKKUT010000002.1"/>
</dbReference>
<keyword evidence="2" id="KW-1185">Reference proteome</keyword>
<accession>A0ABT6EXX3</accession>
<organism evidence="1 2">
    <name type="scientific">Candidatus Synechococcus calcipolaris G9</name>
    <dbReference type="NCBI Taxonomy" id="1497997"/>
    <lineage>
        <taxon>Bacteria</taxon>
        <taxon>Bacillati</taxon>
        <taxon>Cyanobacteriota</taxon>
        <taxon>Cyanophyceae</taxon>
        <taxon>Synechococcales</taxon>
        <taxon>Synechococcaceae</taxon>
        <taxon>Synechococcus</taxon>
    </lineage>
</organism>
<proteinExistence type="predicted"/>
<name>A0ABT6EXX3_9SYNE</name>
<dbReference type="Gene3D" id="2.160.20.80">
    <property type="entry name" value="E3 ubiquitin-protein ligase SopA"/>
    <property type="match status" value="1"/>
</dbReference>
<reference evidence="1" key="1">
    <citation type="journal article" date="2022" name="Genome Biol. Evol.">
        <title>A New Gene Family Diagnostic for Intracellular Biomineralization of Amorphous Ca Carbonates by Cyanobacteria.</title>
        <authorList>
            <person name="Benzerara K."/>
            <person name="Duprat E."/>
            <person name="Bitard-Feildel T."/>
            <person name="Caumes G."/>
            <person name="Cassier-Chauvat C."/>
            <person name="Chauvat F."/>
            <person name="Dezi M."/>
            <person name="Diop S.I."/>
            <person name="Gaschignard G."/>
            <person name="Gorgen S."/>
            <person name="Gugger M."/>
            <person name="Lopez-Garcia P."/>
            <person name="Millet M."/>
            <person name="Skouri-Panet F."/>
            <person name="Moreira D."/>
            <person name="Callebaut I."/>
        </authorList>
    </citation>
    <scope>NUCLEOTIDE SEQUENCE</scope>
    <source>
        <strain evidence="1">G9</strain>
    </source>
</reference>
<dbReference type="SUPFAM" id="SSF141571">
    <property type="entry name" value="Pentapeptide repeat-like"/>
    <property type="match status" value="1"/>
</dbReference>
<dbReference type="InterPro" id="IPR001646">
    <property type="entry name" value="5peptide_repeat"/>
</dbReference>
<dbReference type="PANTHER" id="PTHR47200">
    <property type="entry name" value="THYLAKOID LUMENAL 15 KDA PROTEIN 1, CHLOROPLASTIC"/>
    <property type="match status" value="1"/>
</dbReference>
<protein>
    <submittedName>
        <fullName evidence="1">Pentapeptide repeat-containing protein</fullName>
    </submittedName>
</protein>